<keyword evidence="1" id="KW-0812">Transmembrane</keyword>
<keyword evidence="3" id="KW-0808">Transferase</keyword>
<dbReference type="PANTHER" id="PTHR36927">
    <property type="entry name" value="BLR4337 PROTEIN"/>
    <property type="match status" value="1"/>
</dbReference>
<dbReference type="Proteomes" id="UP000187941">
    <property type="component" value="Chromosome"/>
</dbReference>
<dbReference type="STRING" id="1178516.AWR27_07230"/>
<feature type="transmembrane region" description="Helical" evidence="1">
    <location>
        <begin position="29"/>
        <end position="53"/>
    </location>
</feature>
<keyword evidence="4" id="KW-1185">Reference proteome</keyword>
<feature type="transmembrane region" description="Helical" evidence="1">
    <location>
        <begin position="362"/>
        <end position="385"/>
    </location>
</feature>
<feature type="transmembrane region" description="Helical" evidence="1">
    <location>
        <begin position="266"/>
        <end position="285"/>
    </location>
</feature>
<dbReference type="RefSeq" id="WP_083732776.1">
    <property type="nucleotide sequence ID" value="NZ_CP014263.1"/>
</dbReference>
<feature type="transmembrane region" description="Helical" evidence="1">
    <location>
        <begin position="336"/>
        <end position="356"/>
    </location>
</feature>
<dbReference type="EMBL" id="CP014263">
    <property type="protein sequence ID" value="AQG79131.1"/>
    <property type="molecule type" value="Genomic_DNA"/>
</dbReference>
<evidence type="ECO:0000313" key="3">
    <source>
        <dbReference type="EMBL" id="AQG79131.1"/>
    </source>
</evidence>
<keyword evidence="3" id="KW-0012">Acyltransferase</keyword>
<sequence length="399" mass="46458">MQPDQHATTAGSLPPVVNQLPARRYDLDWLRVGAILILLFYHTGMIYVSWGWHIKSTEHSQPMEEVMRWLHRWRMPLLFFISGAGTYFALRKRSYGGYAGERVRRLFVPLVFGMFVIVPPQIYIEWLFRGRFSGNYAEFYPNVFGFEPYHDGGTGGAFSWHHLWFVCYLFFYSLLSIPVFRWLRTSAGQRFTDRVGRLLARPGGAMWLVGLLWLNDVALGSFFPNETHALINDWAYFMKNLIIFWLGYLLISRRDFWQIIADQRRFFLAGTLICTLFLYGSRAMLTEEAIDGSTLIRTLYSFNSLGLTWFSVLATVAYGYRYLNVNRPILPYLNEAVYPFYILHQTVIVVVGYYVLTRTGLGVYSGFLTVSFGSLAVCIAIYWLLIRPFWLTRLLFGMK</sequence>
<feature type="transmembrane region" description="Helical" evidence="1">
    <location>
        <begin position="305"/>
        <end position="324"/>
    </location>
</feature>
<evidence type="ECO:0000313" key="4">
    <source>
        <dbReference type="Proteomes" id="UP000187941"/>
    </source>
</evidence>
<evidence type="ECO:0000259" key="2">
    <source>
        <dbReference type="Pfam" id="PF01757"/>
    </source>
</evidence>
<feature type="transmembrane region" description="Helical" evidence="1">
    <location>
        <begin position="195"/>
        <end position="214"/>
    </location>
</feature>
<reference evidence="3 4" key="1">
    <citation type="submission" date="2016-01" db="EMBL/GenBank/DDBJ databases">
        <authorList>
            <person name="Oliw E.H."/>
        </authorList>
    </citation>
    <scope>NUCLEOTIDE SEQUENCE [LARGE SCALE GENOMIC DNA]</scope>
    <source>
        <strain evidence="3 4">DY10</strain>
    </source>
</reference>
<accession>A0A1P9WUS4</accession>
<feature type="transmembrane region" description="Helical" evidence="1">
    <location>
        <begin position="163"/>
        <end position="183"/>
    </location>
</feature>
<dbReference type="InterPro" id="IPR050623">
    <property type="entry name" value="Glucan_succinyl_AcylTrfase"/>
</dbReference>
<dbReference type="PANTHER" id="PTHR36927:SF3">
    <property type="entry name" value="GLUCANS BIOSYNTHESIS PROTEIN C"/>
    <property type="match status" value="1"/>
</dbReference>
<feature type="transmembrane region" description="Helical" evidence="1">
    <location>
        <begin position="106"/>
        <end position="124"/>
    </location>
</feature>
<dbReference type="AlphaFoldDB" id="A0A1P9WUS4"/>
<name>A0A1P9WUS4_9BACT</name>
<proteinExistence type="predicted"/>
<dbReference type="KEGG" id="smon:AWR27_07230"/>
<evidence type="ECO:0000256" key="1">
    <source>
        <dbReference type="SAM" id="Phobius"/>
    </source>
</evidence>
<feature type="transmembrane region" description="Helical" evidence="1">
    <location>
        <begin position="73"/>
        <end position="90"/>
    </location>
</feature>
<dbReference type="OrthoDB" id="9809782at2"/>
<dbReference type="GO" id="GO:0016747">
    <property type="term" value="F:acyltransferase activity, transferring groups other than amino-acyl groups"/>
    <property type="evidence" value="ECO:0007669"/>
    <property type="project" value="InterPro"/>
</dbReference>
<keyword evidence="1" id="KW-0472">Membrane</keyword>
<organism evidence="3 4">
    <name type="scientific">Spirosoma montaniterrae</name>
    <dbReference type="NCBI Taxonomy" id="1178516"/>
    <lineage>
        <taxon>Bacteria</taxon>
        <taxon>Pseudomonadati</taxon>
        <taxon>Bacteroidota</taxon>
        <taxon>Cytophagia</taxon>
        <taxon>Cytophagales</taxon>
        <taxon>Cytophagaceae</taxon>
        <taxon>Spirosoma</taxon>
    </lineage>
</organism>
<gene>
    <name evidence="3" type="ORF">AWR27_07230</name>
</gene>
<feature type="transmembrane region" description="Helical" evidence="1">
    <location>
        <begin position="234"/>
        <end position="251"/>
    </location>
</feature>
<protein>
    <submittedName>
        <fullName evidence="3">Acyltransferase</fullName>
    </submittedName>
</protein>
<feature type="domain" description="Acyltransferase 3" evidence="2">
    <location>
        <begin position="25"/>
        <end position="383"/>
    </location>
</feature>
<dbReference type="Pfam" id="PF01757">
    <property type="entry name" value="Acyl_transf_3"/>
    <property type="match status" value="1"/>
</dbReference>
<keyword evidence="1" id="KW-1133">Transmembrane helix</keyword>
<dbReference type="InterPro" id="IPR002656">
    <property type="entry name" value="Acyl_transf_3_dom"/>
</dbReference>